<dbReference type="PANTHER" id="PTHR33495">
    <property type="entry name" value="ANTI-SIGMA FACTOR ANTAGONIST TM_1081-RELATED-RELATED"/>
    <property type="match status" value="1"/>
</dbReference>
<gene>
    <name evidence="3" type="ORF">GCM10022207_45050</name>
</gene>
<dbReference type="PANTHER" id="PTHR33495:SF2">
    <property type="entry name" value="ANTI-SIGMA FACTOR ANTAGONIST TM_1081-RELATED"/>
    <property type="match status" value="1"/>
</dbReference>
<feature type="domain" description="STAS" evidence="2">
    <location>
        <begin position="35"/>
        <end position="137"/>
    </location>
</feature>
<evidence type="ECO:0000313" key="4">
    <source>
        <dbReference type="Proteomes" id="UP001501563"/>
    </source>
</evidence>
<organism evidence="3 4">
    <name type="scientific">Streptomyces lannensis</name>
    <dbReference type="NCBI Taxonomy" id="766498"/>
    <lineage>
        <taxon>Bacteria</taxon>
        <taxon>Bacillati</taxon>
        <taxon>Actinomycetota</taxon>
        <taxon>Actinomycetes</taxon>
        <taxon>Kitasatosporales</taxon>
        <taxon>Streptomycetaceae</taxon>
        <taxon>Streptomyces</taxon>
    </lineage>
</organism>
<accession>A0ABP7KEL6</accession>
<dbReference type="CDD" id="cd07043">
    <property type="entry name" value="STAS_anti-anti-sigma_factors"/>
    <property type="match status" value="1"/>
</dbReference>
<dbReference type="PROSITE" id="PS50801">
    <property type="entry name" value="STAS"/>
    <property type="match status" value="1"/>
</dbReference>
<sequence>MPFAQAATPEPAHRVKSSTQREGRAMAPPSPLNLITVSSRRSGDRMIVVLLGAIDYESEGVLRRSLVGALGRSLRGIDLDLREVTFWDCSSLNVLLAVRRTALQEGKTVTIRAASPVVERVCELTETLPLFAASAER</sequence>
<protein>
    <recommendedName>
        <fullName evidence="2">STAS domain-containing protein</fullName>
    </recommendedName>
</protein>
<name>A0ABP7KEL6_9ACTN</name>
<comment type="caution">
    <text evidence="3">The sequence shown here is derived from an EMBL/GenBank/DDBJ whole genome shotgun (WGS) entry which is preliminary data.</text>
</comment>
<dbReference type="Proteomes" id="UP001501563">
    <property type="component" value="Unassembled WGS sequence"/>
</dbReference>
<dbReference type="Gene3D" id="3.30.750.24">
    <property type="entry name" value="STAS domain"/>
    <property type="match status" value="1"/>
</dbReference>
<keyword evidence="4" id="KW-1185">Reference proteome</keyword>
<proteinExistence type="predicted"/>
<evidence type="ECO:0000259" key="2">
    <source>
        <dbReference type="PROSITE" id="PS50801"/>
    </source>
</evidence>
<evidence type="ECO:0000313" key="3">
    <source>
        <dbReference type="EMBL" id="GAA3874350.1"/>
    </source>
</evidence>
<dbReference type="EMBL" id="BAAAZA010000012">
    <property type="protein sequence ID" value="GAA3874350.1"/>
    <property type="molecule type" value="Genomic_DNA"/>
</dbReference>
<evidence type="ECO:0000256" key="1">
    <source>
        <dbReference type="SAM" id="MobiDB-lite"/>
    </source>
</evidence>
<dbReference type="Pfam" id="PF13466">
    <property type="entry name" value="STAS_2"/>
    <property type="match status" value="1"/>
</dbReference>
<dbReference type="InterPro" id="IPR058548">
    <property type="entry name" value="MlaB-like_STAS"/>
</dbReference>
<dbReference type="InterPro" id="IPR036513">
    <property type="entry name" value="STAS_dom_sf"/>
</dbReference>
<dbReference type="SUPFAM" id="SSF52091">
    <property type="entry name" value="SpoIIaa-like"/>
    <property type="match status" value="1"/>
</dbReference>
<reference evidence="4" key="1">
    <citation type="journal article" date="2019" name="Int. J. Syst. Evol. Microbiol.">
        <title>The Global Catalogue of Microorganisms (GCM) 10K type strain sequencing project: providing services to taxonomists for standard genome sequencing and annotation.</title>
        <authorList>
            <consortium name="The Broad Institute Genomics Platform"/>
            <consortium name="The Broad Institute Genome Sequencing Center for Infectious Disease"/>
            <person name="Wu L."/>
            <person name="Ma J."/>
        </authorList>
    </citation>
    <scope>NUCLEOTIDE SEQUENCE [LARGE SCALE GENOMIC DNA]</scope>
    <source>
        <strain evidence="4">JCM 16578</strain>
    </source>
</reference>
<dbReference type="InterPro" id="IPR002645">
    <property type="entry name" value="STAS_dom"/>
</dbReference>
<feature type="region of interest" description="Disordered" evidence="1">
    <location>
        <begin position="1"/>
        <end position="31"/>
    </location>
</feature>